<dbReference type="EMBL" id="ACWF01000144">
    <property type="protein sequence ID" value="EHL74861.1"/>
    <property type="molecule type" value="Genomic_DNA"/>
</dbReference>
<comment type="caution">
    <text evidence="1">The sequence shown here is derived from an EMBL/GenBank/DDBJ whole genome shotgun (WGS) entry which is preliminary data.</text>
</comment>
<dbReference type="Pfam" id="PF07849">
    <property type="entry name" value="DUF1641"/>
    <property type="match status" value="1"/>
</dbReference>
<sequence length="163" mass="18342">MAKPISAIEKQHPDPLEETSEALAEIGEKIANSREAVLKTLDILQEMQKSGVLDILYGLLKSREKVGTVMIEQINQPKYHHVIKNGFQLLATLESEQLETIFNAMKKGIEQLDQPTKKQQSLSLWGMMKAVRDPYINSALSMMLHFLHGVGKGLESQMQLKES</sequence>
<proteinExistence type="predicted"/>
<organism evidence="1 2">
    <name type="scientific">Bacillus smithii 7_3_47FAA</name>
    <dbReference type="NCBI Taxonomy" id="665952"/>
    <lineage>
        <taxon>Bacteria</taxon>
        <taxon>Bacillati</taxon>
        <taxon>Bacillota</taxon>
        <taxon>Bacilli</taxon>
        <taxon>Bacillales</taxon>
        <taxon>Bacillaceae</taxon>
        <taxon>Bacillus</taxon>
    </lineage>
</organism>
<evidence type="ECO:0008006" key="3">
    <source>
        <dbReference type="Google" id="ProtNLM"/>
    </source>
</evidence>
<evidence type="ECO:0000313" key="1">
    <source>
        <dbReference type="EMBL" id="EHL74861.1"/>
    </source>
</evidence>
<evidence type="ECO:0000313" key="2">
    <source>
        <dbReference type="Proteomes" id="UP000011747"/>
    </source>
</evidence>
<dbReference type="InterPro" id="IPR012440">
    <property type="entry name" value="DUF1641"/>
</dbReference>
<dbReference type="RefSeq" id="WP_003355013.1">
    <property type="nucleotide sequence ID" value="NZ_JH414762.1"/>
</dbReference>
<reference evidence="1 2" key="1">
    <citation type="submission" date="2011-09" db="EMBL/GenBank/DDBJ databases">
        <title>The Genome Sequence of Bacillus smithii 7_3_47FAA.</title>
        <authorList>
            <consortium name="The Broad Institute Genome Sequencing Platform"/>
            <person name="Earl A."/>
            <person name="Ward D."/>
            <person name="Feldgarden M."/>
            <person name="Gevers D."/>
            <person name="Daigneault M."/>
            <person name="Strauss J."/>
            <person name="Allen-Vercoe E."/>
            <person name="Young S.K."/>
            <person name="Zeng Q."/>
            <person name="Gargeya S."/>
            <person name="Fitzgerald M."/>
            <person name="Haas B."/>
            <person name="Abouelleil A."/>
            <person name="Alvarado L."/>
            <person name="Arachchi H.M."/>
            <person name="Berlin A."/>
            <person name="Brown A."/>
            <person name="Chapman S.B."/>
            <person name="Chen Z."/>
            <person name="Dunbar C."/>
            <person name="Freedman E."/>
            <person name="Gearin G."/>
            <person name="Goldberg J."/>
            <person name="Griggs A."/>
            <person name="Gujja S."/>
            <person name="Heiman D."/>
            <person name="Howarth C."/>
            <person name="Larson L."/>
            <person name="Lui A."/>
            <person name="MacDonald P.J.P."/>
            <person name="Montmayeur A."/>
            <person name="Murphy C."/>
            <person name="Neiman D."/>
            <person name="Pearson M."/>
            <person name="Priest M."/>
            <person name="Roberts A."/>
            <person name="Saif S."/>
            <person name="Shea T."/>
            <person name="Shenoy N."/>
            <person name="Sisk P."/>
            <person name="Stolte C."/>
            <person name="Sykes S."/>
            <person name="Wortman J."/>
            <person name="Nusbaum C."/>
            <person name="Birren B."/>
        </authorList>
    </citation>
    <scope>NUCLEOTIDE SEQUENCE [LARGE SCALE GENOMIC DNA]</scope>
    <source>
        <strain evidence="1 2">7_3_47FAA</strain>
    </source>
</reference>
<dbReference type="Proteomes" id="UP000011747">
    <property type="component" value="Unassembled WGS sequence"/>
</dbReference>
<name>G9QNV1_9BACI</name>
<keyword evidence="2" id="KW-1185">Reference proteome</keyword>
<dbReference type="HOGENOM" id="CLU_102904_1_0_9"/>
<dbReference type="AlphaFoldDB" id="G9QNV1"/>
<dbReference type="PANTHER" id="PTHR38433:SF1">
    <property type="entry name" value="DUF1641 DOMAIN-CONTAINING PROTEIN"/>
    <property type="match status" value="1"/>
</dbReference>
<gene>
    <name evidence="1" type="ORF">HMPREF1015_03186</name>
</gene>
<protein>
    <recommendedName>
        <fullName evidence="3">DUF1641 domain-containing protein</fullName>
    </recommendedName>
</protein>
<dbReference type="PANTHER" id="PTHR38433">
    <property type="match status" value="1"/>
</dbReference>
<accession>G9QNV1</accession>
<dbReference type="PATRIC" id="fig|665952.3.peg.2822"/>